<evidence type="ECO:0000256" key="1">
    <source>
        <dbReference type="ARBA" id="ARBA00022737"/>
    </source>
</evidence>
<feature type="non-terminal residue" evidence="4">
    <location>
        <position position="580"/>
    </location>
</feature>
<evidence type="ECO:0008006" key="6">
    <source>
        <dbReference type="Google" id="ProtNLM"/>
    </source>
</evidence>
<dbReference type="Pfam" id="PF17109">
    <property type="entry name" value="Goodbye"/>
    <property type="match status" value="1"/>
</dbReference>
<accession>A0A9P7YIM3</accession>
<dbReference type="InterPro" id="IPR056884">
    <property type="entry name" value="NPHP3-like_N"/>
</dbReference>
<dbReference type="EMBL" id="MU251468">
    <property type="protein sequence ID" value="KAG9234276.1"/>
    <property type="molecule type" value="Genomic_DNA"/>
</dbReference>
<evidence type="ECO:0000259" key="2">
    <source>
        <dbReference type="Pfam" id="PF17109"/>
    </source>
</evidence>
<evidence type="ECO:0000313" key="4">
    <source>
        <dbReference type="EMBL" id="KAG9234276.1"/>
    </source>
</evidence>
<evidence type="ECO:0000259" key="3">
    <source>
        <dbReference type="Pfam" id="PF24883"/>
    </source>
</evidence>
<feature type="domain" description="Fungal STAND N-terminal Goodbye" evidence="2">
    <location>
        <begin position="16"/>
        <end position="135"/>
    </location>
</feature>
<keyword evidence="5" id="KW-1185">Reference proteome</keyword>
<dbReference type="InterPro" id="IPR031350">
    <property type="entry name" value="Goodbye_dom"/>
</dbReference>
<dbReference type="Proteomes" id="UP000824998">
    <property type="component" value="Unassembled WGS sequence"/>
</dbReference>
<gene>
    <name evidence="4" type="ORF">BJ875DRAFT_543041</name>
</gene>
<evidence type="ECO:0000313" key="5">
    <source>
        <dbReference type="Proteomes" id="UP000824998"/>
    </source>
</evidence>
<dbReference type="AlphaFoldDB" id="A0A9P7YIM3"/>
<dbReference type="PANTHER" id="PTHR10039:SF17">
    <property type="entry name" value="FUNGAL STAND N-TERMINAL GOODBYE DOMAIN-CONTAINING PROTEIN-RELATED"/>
    <property type="match status" value="1"/>
</dbReference>
<dbReference type="OrthoDB" id="448455at2759"/>
<dbReference type="Gene3D" id="3.40.50.300">
    <property type="entry name" value="P-loop containing nucleotide triphosphate hydrolases"/>
    <property type="match status" value="1"/>
</dbReference>
<dbReference type="SUPFAM" id="SSF52540">
    <property type="entry name" value="P-loop containing nucleoside triphosphate hydrolases"/>
    <property type="match status" value="2"/>
</dbReference>
<protein>
    <recommendedName>
        <fullName evidence="6">Fungal STAND N-terminal Goodbye domain-containing protein</fullName>
    </recommendedName>
</protein>
<keyword evidence="1" id="KW-0677">Repeat</keyword>
<dbReference type="Pfam" id="PF24883">
    <property type="entry name" value="NPHP3_N"/>
    <property type="match status" value="1"/>
</dbReference>
<name>A0A9P7YIM3_9HELO</name>
<reference evidence="4" key="1">
    <citation type="journal article" date="2021" name="IMA Fungus">
        <title>Genomic characterization of three marine fungi, including Emericellopsis atlantica sp. nov. with signatures of a generalist lifestyle and marine biomass degradation.</title>
        <authorList>
            <person name="Hagestad O.C."/>
            <person name="Hou L."/>
            <person name="Andersen J.H."/>
            <person name="Hansen E.H."/>
            <person name="Altermark B."/>
            <person name="Li C."/>
            <person name="Kuhnert E."/>
            <person name="Cox R.J."/>
            <person name="Crous P.W."/>
            <person name="Spatafora J.W."/>
            <person name="Lail K."/>
            <person name="Amirebrahimi M."/>
            <person name="Lipzen A."/>
            <person name="Pangilinan J."/>
            <person name="Andreopoulos W."/>
            <person name="Hayes R.D."/>
            <person name="Ng V."/>
            <person name="Grigoriev I.V."/>
            <person name="Jackson S.A."/>
            <person name="Sutton T.D.S."/>
            <person name="Dobson A.D.W."/>
            <person name="Rama T."/>
        </authorList>
    </citation>
    <scope>NUCLEOTIDE SEQUENCE</scope>
    <source>
        <strain evidence="4">TRa018bII</strain>
    </source>
</reference>
<dbReference type="PANTHER" id="PTHR10039">
    <property type="entry name" value="AMELOGENIN"/>
    <property type="match status" value="1"/>
</dbReference>
<organism evidence="4 5">
    <name type="scientific">Amylocarpus encephaloides</name>
    <dbReference type="NCBI Taxonomy" id="45428"/>
    <lineage>
        <taxon>Eukaryota</taxon>
        <taxon>Fungi</taxon>
        <taxon>Dikarya</taxon>
        <taxon>Ascomycota</taxon>
        <taxon>Pezizomycotina</taxon>
        <taxon>Leotiomycetes</taxon>
        <taxon>Helotiales</taxon>
        <taxon>Helotiales incertae sedis</taxon>
        <taxon>Amylocarpus</taxon>
    </lineage>
</organism>
<feature type="domain" description="Nephrocystin 3-like N-terminal" evidence="3">
    <location>
        <begin position="275"/>
        <end position="449"/>
    </location>
</feature>
<comment type="caution">
    <text evidence="4">The sequence shown here is derived from an EMBL/GenBank/DDBJ whole genome shotgun (WGS) entry which is preliminary data.</text>
</comment>
<sequence length="580" mass="66021">MKNSIPQSNFGALMRGAVLEYEATTGEKLNGNPLLQAESVDDVLKFTEKTFTDFKHFRHDETKWDKIRTALATALQPVELVATALGAVTGNVWPPCEAVFTAINFVISVASRVRNGFDDLQSFLEDIGSYLSSLNLLDDDLPQYRLTQVETKIEHIFAAVLALCGISTFYIKQGRFKRGMRLAFSDKDVKLKEGHDRLDKAVKELGIVVKYSSYRNNNIIREELKELHPIKEDIQALWKTVDENANPERRIDEVFGKHTTSENIFQEKKKELVAGTALWVLDDVYFIEWSKDNWEDDGSPFLWIFGGPGTGKSYLACSILHNLRTISELYRQISLAFYFPPPRSSRESDRSLKSALSNIILQILNHDSTYRNIIATVLAKNKTINDQNDTKLVWKCYISAQYPKMSTRKLFVAFVGVDKLDPEDQSLLQEFLKEISEEKLRTRVILVGRPSKGVLFHDIGGVYVPEIEVTNESIEEDMKLYIEHHVQKSKTLRKLDQGMKLKIAEDLIEIQGGHKFYHYRVVAFTNPVVGFGLARLQLEILEDIRQPEDFSAALGQLREGFKAVLESSLEQIGQDLSSEE</sequence>
<proteinExistence type="predicted"/>
<dbReference type="InterPro" id="IPR027417">
    <property type="entry name" value="P-loop_NTPase"/>
</dbReference>